<reference evidence="1" key="1">
    <citation type="journal article" date="2020" name="Nature">
        <title>Giant virus diversity and host interactions through global metagenomics.</title>
        <authorList>
            <person name="Schulz F."/>
            <person name="Roux S."/>
            <person name="Paez-Espino D."/>
            <person name="Jungbluth S."/>
            <person name="Walsh D.A."/>
            <person name="Denef V.J."/>
            <person name="McMahon K.D."/>
            <person name="Konstantinidis K.T."/>
            <person name="Eloe-Fadrosh E.A."/>
            <person name="Kyrpides N.C."/>
            <person name="Woyke T."/>
        </authorList>
    </citation>
    <scope>NUCLEOTIDE SEQUENCE</scope>
    <source>
        <strain evidence="1">GVMAG-S-1021933-23</strain>
    </source>
</reference>
<name>A0A6C0AF02_9ZZZZ</name>
<dbReference type="EMBL" id="MN740595">
    <property type="protein sequence ID" value="QHS78282.1"/>
    <property type="molecule type" value="Genomic_DNA"/>
</dbReference>
<dbReference type="AlphaFoldDB" id="A0A6C0AF02"/>
<accession>A0A6C0AF02</accession>
<sequence length="37" mass="4468">MMKSTLYDLSYSSNLEYKIIPYEIDQEINYTLIIKFS</sequence>
<organism evidence="1">
    <name type="scientific">viral metagenome</name>
    <dbReference type="NCBI Taxonomy" id="1070528"/>
    <lineage>
        <taxon>unclassified sequences</taxon>
        <taxon>metagenomes</taxon>
        <taxon>organismal metagenomes</taxon>
    </lineage>
</organism>
<evidence type="ECO:0000313" key="1">
    <source>
        <dbReference type="EMBL" id="QHS78282.1"/>
    </source>
</evidence>
<protein>
    <submittedName>
        <fullName evidence="1">Uncharacterized protein</fullName>
    </submittedName>
</protein>
<proteinExistence type="predicted"/>